<keyword evidence="4" id="KW-1185">Reference proteome</keyword>
<dbReference type="InterPro" id="IPR011008">
    <property type="entry name" value="Dimeric_a/b-barrel"/>
</dbReference>
<dbReference type="Proteomes" id="UP000306985">
    <property type="component" value="Unassembled WGS sequence"/>
</dbReference>
<evidence type="ECO:0000313" key="3">
    <source>
        <dbReference type="EMBL" id="TKV60311.1"/>
    </source>
</evidence>
<dbReference type="EMBL" id="SZZH01000001">
    <property type="protein sequence ID" value="TKV60311.1"/>
    <property type="molecule type" value="Genomic_DNA"/>
</dbReference>
<comment type="similarity">
    <text evidence="1">Belongs to the YciI family.</text>
</comment>
<dbReference type="InterPro" id="IPR005545">
    <property type="entry name" value="YCII"/>
</dbReference>
<evidence type="ECO:0000259" key="2">
    <source>
        <dbReference type="Pfam" id="PF03795"/>
    </source>
</evidence>
<gene>
    <name evidence="3" type="ORF">FDO65_00875</name>
</gene>
<reference evidence="3 4" key="1">
    <citation type="submission" date="2019-05" db="EMBL/GenBank/DDBJ databases">
        <title>Nakamurella sp. N5BH11, whole genome shotgun sequence.</title>
        <authorList>
            <person name="Tuo L."/>
        </authorList>
    </citation>
    <scope>NUCLEOTIDE SEQUENCE [LARGE SCALE GENOMIC DNA]</scope>
    <source>
        <strain evidence="3 4">N5BH11</strain>
    </source>
</reference>
<feature type="domain" description="YCII-related" evidence="2">
    <location>
        <begin position="18"/>
        <end position="93"/>
    </location>
</feature>
<name>A0A4U6QJ62_9ACTN</name>
<dbReference type="AlphaFoldDB" id="A0A4U6QJ62"/>
<evidence type="ECO:0000313" key="4">
    <source>
        <dbReference type="Proteomes" id="UP000306985"/>
    </source>
</evidence>
<dbReference type="OrthoDB" id="3212458at2"/>
<dbReference type="RefSeq" id="WP_137447614.1">
    <property type="nucleotide sequence ID" value="NZ_SZZH01000001.1"/>
</dbReference>
<protein>
    <submittedName>
        <fullName evidence="3">Transcription initiation protein</fullName>
    </submittedName>
</protein>
<organism evidence="3 4">
    <name type="scientific">Nakamurella flava</name>
    <dbReference type="NCBI Taxonomy" id="2576308"/>
    <lineage>
        <taxon>Bacteria</taxon>
        <taxon>Bacillati</taxon>
        <taxon>Actinomycetota</taxon>
        <taxon>Actinomycetes</taxon>
        <taxon>Nakamurellales</taxon>
        <taxon>Nakamurellaceae</taxon>
        <taxon>Nakamurella</taxon>
    </lineage>
</organism>
<accession>A0A4U6QJ62</accession>
<dbReference type="Gene3D" id="3.30.70.1060">
    <property type="entry name" value="Dimeric alpha+beta barrel"/>
    <property type="match status" value="1"/>
</dbReference>
<sequence length="113" mass="12023">MTKFLISFPAAAMQIPADELPAVSDATRAVVRDAKAAGVWVFGGALDETVPPVLVGADRAVTEGSYPQTATLDGGYCILELPDRDAALHWAARFAASCRCAQELRAFHFDPES</sequence>
<proteinExistence type="inferred from homology"/>
<evidence type="ECO:0000256" key="1">
    <source>
        <dbReference type="ARBA" id="ARBA00007689"/>
    </source>
</evidence>
<dbReference type="Pfam" id="PF03795">
    <property type="entry name" value="YCII"/>
    <property type="match status" value="1"/>
</dbReference>
<dbReference type="SUPFAM" id="SSF54909">
    <property type="entry name" value="Dimeric alpha+beta barrel"/>
    <property type="match status" value="1"/>
</dbReference>
<comment type="caution">
    <text evidence="3">The sequence shown here is derived from an EMBL/GenBank/DDBJ whole genome shotgun (WGS) entry which is preliminary data.</text>
</comment>